<evidence type="ECO:0000256" key="6">
    <source>
        <dbReference type="ARBA" id="ARBA00023136"/>
    </source>
</evidence>
<evidence type="ECO:0000256" key="3">
    <source>
        <dbReference type="ARBA" id="ARBA00022448"/>
    </source>
</evidence>
<feature type="transmembrane region" description="Helical" evidence="9">
    <location>
        <begin position="198"/>
        <end position="219"/>
    </location>
</feature>
<feature type="transmembrane region" description="Helical" evidence="9">
    <location>
        <begin position="394"/>
        <end position="411"/>
    </location>
</feature>
<dbReference type="Proteomes" id="UP000095023">
    <property type="component" value="Unassembled WGS sequence"/>
</dbReference>
<feature type="transmembrane region" description="Helical" evidence="9">
    <location>
        <begin position="352"/>
        <end position="374"/>
    </location>
</feature>
<feature type="compositionally biased region" description="Basic and acidic residues" evidence="8">
    <location>
        <begin position="1"/>
        <end position="10"/>
    </location>
</feature>
<feature type="transmembrane region" description="Helical" evidence="9">
    <location>
        <begin position="265"/>
        <end position="286"/>
    </location>
</feature>
<keyword evidence="6 9" id="KW-0472">Membrane</keyword>
<feature type="transmembrane region" description="Helical" evidence="9">
    <location>
        <begin position="100"/>
        <end position="117"/>
    </location>
</feature>
<evidence type="ECO:0000313" key="12">
    <source>
        <dbReference type="Proteomes" id="UP000095023"/>
    </source>
</evidence>
<feature type="transmembrane region" description="Helical" evidence="9">
    <location>
        <begin position="484"/>
        <end position="504"/>
    </location>
</feature>
<dbReference type="AlphaFoldDB" id="A0A1E4TLJ6"/>
<dbReference type="Pfam" id="PF00083">
    <property type="entry name" value="Sugar_tr"/>
    <property type="match status" value="1"/>
</dbReference>
<reference evidence="12" key="1">
    <citation type="submission" date="2016-02" db="EMBL/GenBank/DDBJ databases">
        <title>Comparative genomics of biotechnologically important yeasts.</title>
        <authorList>
            <consortium name="DOE Joint Genome Institute"/>
            <person name="Riley R."/>
            <person name="Haridas S."/>
            <person name="Wolfe K.H."/>
            <person name="Lopes M.R."/>
            <person name="Hittinger C.T."/>
            <person name="Goker M."/>
            <person name="Salamov A."/>
            <person name="Wisecaver J."/>
            <person name="Long T.M."/>
            <person name="Aerts A.L."/>
            <person name="Barry K."/>
            <person name="Choi C."/>
            <person name="Clum A."/>
            <person name="Coughlan A.Y."/>
            <person name="Deshpande S."/>
            <person name="Douglass A.P."/>
            <person name="Hanson S.J."/>
            <person name="Klenk H.-P."/>
            <person name="Labutti K."/>
            <person name="Lapidus A."/>
            <person name="Lindquist E."/>
            <person name="Lipzen A."/>
            <person name="Meier-Kolthoff J.P."/>
            <person name="Ohm R.A."/>
            <person name="Otillar R.P."/>
            <person name="Pangilinan J."/>
            <person name="Peng Y."/>
            <person name="Rokas A."/>
            <person name="Rosa C.A."/>
            <person name="Scheuner C."/>
            <person name="Sibirny A.A."/>
            <person name="Slot J.C."/>
            <person name="Stielow J.B."/>
            <person name="Sun H."/>
            <person name="Kurtzman C.P."/>
            <person name="Blackwell M."/>
            <person name="Jeffries T.W."/>
            <person name="Grigoriev I.V."/>
        </authorList>
    </citation>
    <scope>NUCLEOTIDE SEQUENCE [LARGE SCALE GENOMIC DNA]</scope>
    <source>
        <strain evidence="12">NRRL Y-17796</strain>
    </source>
</reference>
<proteinExistence type="inferred from homology"/>
<feature type="compositionally biased region" description="Polar residues" evidence="8">
    <location>
        <begin position="24"/>
        <end position="34"/>
    </location>
</feature>
<gene>
    <name evidence="11" type="ORF">CANCADRAFT_1200</name>
</gene>
<comment type="subcellular location">
    <subcellularLocation>
        <location evidence="1">Membrane</location>
        <topology evidence="1">Multi-pass membrane protein</topology>
    </subcellularLocation>
</comment>
<keyword evidence="4 9" id="KW-0812">Transmembrane</keyword>
<evidence type="ECO:0000256" key="8">
    <source>
        <dbReference type="SAM" id="MobiDB-lite"/>
    </source>
</evidence>
<dbReference type="PANTHER" id="PTHR48020:SF26">
    <property type="entry name" value="MYO-INOSITOL TRANSPORTER, PUTATIVE (AFU_ORTHOLOGUE AFUA_4G01560)-RELATED"/>
    <property type="match status" value="1"/>
</dbReference>
<dbReference type="EMBL" id="KV453841">
    <property type="protein sequence ID" value="ODV92609.1"/>
    <property type="molecule type" value="Genomic_DNA"/>
</dbReference>
<dbReference type="GO" id="GO:0015791">
    <property type="term" value="P:polyol transmembrane transport"/>
    <property type="evidence" value="ECO:0007669"/>
    <property type="project" value="UniProtKB-ARBA"/>
</dbReference>
<dbReference type="Gene3D" id="1.20.1250.20">
    <property type="entry name" value="MFS general substrate transporter like domains"/>
    <property type="match status" value="1"/>
</dbReference>
<feature type="region of interest" description="Disordered" evidence="8">
    <location>
        <begin position="1"/>
        <end position="34"/>
    </location>
</feature>
<evidence type="ECO:0000256" key="7">
    <source>
        <dbReference type="RuleBase" id="RU003346"/>
    </source>
</evidence>
<sequence>MEKTNRDTSSSKESMNYAHEESKPNNLYNTLDNPLQQYTPSELIDRVKAWTDKHNFTEDQDAFVKGALLARDPSYREGLEDDEITALEDEIHHKWKQPKTLYYLTVMCAMCAVVQGMDETVVNGAQIFYLPHFGIENDTWITGLVNGAPYLCCATLGCFLTDPLNRWLGRRGVIFWSCVIAGLASIWEGFTYSWGQLLAARLVLGLGIGPKSATVPVFAAETSPAPIRGALVMMWQMWTAFGIMLGFVVSLIFMPTDVISENLAWRLMLGSTVVAPIFVCLQVFFVPESPRWYLTKGRYSDAYQSLLRLRNHKILAARDLYYMNELLDISNQIKASRFPLKDIIRKPRNRRAFVASELVMFMQQFCGINVIAYYSSNIFLKYDFSEKQALLASWGFGMLNFVFALPAVYTIDTFGRRSLLLLTFPFLSLSLLFTGFSFWIPGEKARLACVALGVYIFTIFYSPGEGPVPFTYSAEAYPLSVRDFGMSMATATTWGFNFILALTWPSLLDAFKPQGAFGWYAAWNMAGWVMVFFLMPETKGLTLEELDQVFSVPHHKFVKYQIKFLPRNIERYILRRDVPRPPPVYLYEHEEDQKSLHSSD</sequence>
<feature type="transmembrane region" description="Helical" evidence="9">
    <location>
        <begin position="516"/>
        <end position="535"/>
    </location>
</feature>
<feature type="transmembrane region" description="Helical" evidence="9">
    <location>
        <begin position="231"/>
        <end position="253"/>
    </location>
</feature>
<name>A0A1E4TLJ6_9ASCO</name>
<feature type="domain" description="Major facilitator superfamily (MFS) profile" evidence="10">
    <location>
        <begin position="104"/>
        <end position="539"/>
    </location>
</feature>
<feature type="transmembrane region" description="Helical" evidence="9">
    <location>
        <begin position="140"/>
        <end position="161"/>
    </location>
</feature>
<feature type="transmembrane region" description="Helical" evidence="9">
    <location>
        <begin position="445"/>
        <end position="463"/>
    </location>
</feature>
<feature type="transmembrane region" description="Helical" evidence="9">
    <location>
        <begin position="418"/>
        <end position="439"/>
    </location>
</feature>
<evidence type="ECO:0000256" key="5">
    <source>
        <dbReference type="ARBA" id="ARBA00022989"/>
    </source>
</evidence>
<dbReference type="PRINTS" id="PR00171">
    <property type="entry name" value="SUGRTRNSPORT"/>
</dbReference>
<dbReference type="GO" id="GO:0015798">
    <property type="term" value="P:myo-inositol transport"/>
    <property type="evidence" value="ECO:0007669"/>
    <property type="project" value="UniProtKB-ARBA"/>
</dbReference>
<evidence type="ECO:0000256" key="2">
    <source>
        <dbReference type="ARBA" id="ARBA00010992"/>
    </source>
</evidence>
<comment type="similarity">
    <text evidence="2 7">Belongs to the major facilitator superfamily. Sugar transporter (TC 2.A.1.1) family.</text>
</comment>
<accession>A0A1E4TLJ6</accession>
<dbReference type="GO" id="GO:0022857">
    <property type="term" value="F:transmembrane transporter activity"/>
    <property type="evidence" value="ECO:0007669"/>
    <property type="project" value="InterPro"/>
</dbReference>
<protein>
    <recommendedName>
        <fullName evidence="10">Major facilitator superfamily (MFS) profile domain-containing protein</fullName>
    </recommendedName>
</protein>
<dbReference type="OrthoDB" id="5290825at2759"/>
<dbReference type="InterPro" id="IPR005828">
    <property type="entry name" value="MFS_sugar_transport-like"/>
</dbReference>
<dbReference type="SUPFAM" id="SSF103473">
    <property type="entry name" value="MFS general substrate transporter"/>
    <property type="match status" value="1"/>
</dbReference>
<evidence type="ECO:0000256" key="9">
    <source>
        <dbReference type="SAM" id="Phobius"/>
    </source>
</evidence>
<dbReference type="GO" id="GO:0016020">
    <property type="term" value="C:membrane"/>
    <property type="evidence" value="ECO:0007669"/>
    <property type="project" value="UniProtKB-SubCell"/>
</dbReference>
<keyword evidence="5 9" id="KW-1133">Transmembrane helix</keyword>
<dbReference type="InterPro" id="IPR020846">
    <property type="entry name" value="MFS_dom"/>
</dbReference>
<dbReference type="InterPro" id="IPR036259">
    <property type="entry name" value="MFS_trans_sf"/>
</dbReference>
<keyword evidence="3 7" id="KW-0813">Transport</keyword>
<evidence type="ECO:0000313" key="11">
    <source>
        <dbReference type="EMBL" id="ODV92609.1"/>
    </source>
</evidence>
<dbReference type="NCBIfam" id="TIGR00879">
    <property type="entry name" value="SP"/>
    <property type="match status" value="1"/>
</dbReference>
<evidence type="ECO:0000259" key="10">
    <source>
        <dbReference type="PROSITE" id="PS50850"/>
    </source>
</evidence>
<dbReference type="InterPro" id="IPR050814">
    <property type="entry name" value="Myo-inositol_Transporter"/>
</dbReference>
<keyword evidence="12" id="KW-1185">Reference proteome</keyword>
<dbReference type="PROSITE" id="PS50850">
    <property type="entry name" value="MFS"/>
    <property type="match status" value="1"/>
</dbReference>
<feature type="transmembrane region" description="Helical" evidence="9">
    <location>
        <begin position="173"/>
        <end position="192"/>
    </location>
</feature>
<dbReference type="InterPro" id="IPR003663">
    <property type="entry name" value="Sugar/inositol_transpt"/>
</dbReference>
<evidence type="ECO:0000256" key="1">
    <source>
        <dbReference type="ARBA" id="ARBA00004141"/>
    </source>
</evidence>
<dbReference type="FunFam" id="1.20.1250.20:FF:000100">
    <property type="entry name" value="MFS sugar transporter, putative"/>
    <property type="match status" value="1"/>
</dbReference>
<dbReference type="PANTHER" id="PTHR48020">
    <property type="entry name" value="PROTON MYO-INOSITOL COTRANSPORTER"/>
    <property type="match status" value="1"/>
</dbReference>
<evidence type="ECO:0000256" key="4">
    <source>
        <dbReference type="ARBA" id="ARBA00022692"/>
    </source>
</evidence>
<organism evidence="11 12">
    <name type="scientific">Tortispora caseinolytica NRRL Y-17796</name>
    <dbReference type="NCBI Taxonomy" id="767744"/>
    <lineage>
        <taxon>Eukaryota</taxon>
        <taxon>Fungi</taxon>
        <taxon>Dikarya</taxon>
        <taxon>Ascomycota</taxon>
        <taxon>Saccharomycotina</taxon>
        <taxon>Trigonopsidomycetes</taxon>
        <taxon>Trigonopsidales</taxon>
        <taxon>Trigonopsidaceae</taxon>
        <taxon>Tortispora</taxon>
    </lineage>
</organism>